<protein>
    <submittedName>
        <fullName evidence="4">Carbon-monoxide dehydrogenase, large subunit</fullName>
    </submittedName>
</protein>
<dbReference type="GO" id="GO:0016491">
    <property type="term" value="F:oxidoreductase activity"/>
    <property type="evidence" value="ECO:0007669"/>
    <property type="project" value="UniProtKB-KW"/>
</dbReference>
<dbReference type="GO" id="GO:0005506">
    <property type="term" value="F:iron ion binding"/>
    <property type="evidence" value="ECO:0007669"/>
    <property type="project" value="InterPro"/>
</dbReference>
<dbReference type="Proteomes" id="UP000184096">
    <property type="component" value="Chromosome I"/>
</dbReference>
<dbReference type="Pfam" id="PF01315">
    <property type="entry name" value="Ald_Xan_dh_C"/>
    <property type="match status" value="1"/>
</dbReference>
<reference evidence="5" key="1">
    <citation type="submission" date="2016-11" db="EMBL/GenBank/DDBJ databases">
        <authorList>
            <person name="Varghese N."/>
            <person name="Submissions S."/>
        </authorList>
    </citation>
    <scope>NUCLEOTIDE SEQUENCE [LARGE SCALE GENOMIC DNA]</scope>
    <source>
        <strain evidence="5">GAS401</strain>
    </source>
</reference>
<dbReference type="PANTHER" id="PTHR11908:SF132">
    <property type="entry name" value="ALDEHYDE OXIDASE 1-RELATED"/>
    <property type="match status" value="1"/>
</dbReference>
<evidence type="ECO:0000313" key="4">
    <source>
        <dbReference type="EMBL" id="SHN81430.1"/>
    </source>
</evidence>
<gene>
    <name evidence="4" type="ORF">SAMN05444170_4720</name>
</gene>
<dbReference type="SUPFAM" id="SSF56003">
    <property type="entry name" value="Molybdenum cofactor-binding domain"/>
    <property type="match status" value="1"/>
</dbReference>
<proteinExistence type="predicted"/>
<dbReference type="AlphaFoldDB" id="A0A1M7UEW8"/>
<dbReference type="RefSeq" id="WP_072821457.1">
    <property type="nucleotide sequence ID" value="NZ_LT670849.1"/>
</dbReference>
<feature type="domain" description="Aldehyde oxidase/xanthine dehydrogenase a/b hammerhead" evidence="3">
    <location>
        <begin position="20"/>
        <end position="139"/>
    </location>
</feature>
<dbReference type="Gene3D" id="3.90.1170.50">
    <property type="entry name" value="Aldehyde oxidase/xanthine dehydrogenase, a/b hammerhead"/>
    <property type="match status" value="1"/>
</dbReference>
<sequence>MTTRFFGAPIKRNEDKKLLTGRALFIDDVELPGMVHAAFLRSQVAHARIKHIDVSEALKRDGVIAVYTAHDLGPYWQPGPLLVPPPPIPGSIFNTRTHVPLAKDMIRCAGEPIAIVVAENRYIAEDALDDIAVELQILPAVVDLEKALQKGSALVHDDLGNNVAAHVRQTKGDYARAAAKAHRTIKRRFRYEHGISSPIETRGVVAQWDARAEHMTVWDTTQAPVFVRNVLAGALGLGEAQVRVIAPFVGGGFGPKIMMLYPEEATLPWMAMRLNRPIKWIEDRFEHFVATTHERGQIHDAEIAVAKDGRILGVKDIFLHDNGAYNPYGLTVPINSQCTLLGPYVIPAYDSTFTSVFTSLTIVTPYRGAGRQHGVFVIERLLDLAARELGIDPAEIRRRNLIPKDAFPFNNEIIYQDFAPLSYDSGNYEPVLDRALAAIGYDHFIKEEQPKLRAQGRCVGVGLACYVEGTGIGPYEGAKVQVRTNGKVSVATGVGTQGQGHFTSFAQIVAEQLGVDVTDVDIVTGDTDRFYWGAGTFASRGAVVAGNAVNEASLVVRKKALKLASEAFECSEEDLVLADGKVSIIGIPEKFIRLGELAQRANPMRGAVKPGTEPGLESTQYFGPPSGSTANGVHAMIVEVDPETFQLQILKYVVVHDCGTVINPMILEGQIHGGVAQGIGNAFYEKLSYDDQGQLLNASLADYLLPTSLDVPRMTLDHTVTPSPLNPLGIKGAGEAGAIPVGPLFAQAIEDALQLGDRGIELLEIPLSPSRVFELIGEGKAEGSGA</sequence>
<dbReference type="Pfam" id="PF20256">
    <property type="entry name" value="MoCoBD_2"/>
    <property type="match status" value="1"/>
</dbReference>
<name>A0A1M7UEW8_9BRAD</name>
<dbReference type="SUPFAM" id="SSF54665">
    <property type="entry name" value="CO dehydrogenase molybdoprotein N-domain-like"/>
    <property type="match status" value="1"/>
</dbReference>
<dbReference type="EMBL" id="LT670849">
    <property type="protein sequence ID" value="SHN81430.1"/>
    <property type="molecule type" value="Genomic_DNA"/>
</dbReference>
<dbReference type="Pfam" id="PF02738">
    <property type="entry name" value="MoCoBD_1"/>
    <property type="match status" value="1"/>
</dbReference>
<keyword evidence="1" id="KW-0500">Molybdenum</keyword>
<evidence type="ECO:0000259" key="3">
    <source>
        <dbReference type="SMART" id="SM01008"/>
    </source>
</evidence>
<keyword evidence="5" id="KW-1185">Reference proteome</keyword>
<evidence type="ECO:0000313" key="5">
    <source>
        <dbReference type="Proteomes" id="UP000184096"/>
    </source>
</evidence>
<dbReference type="InterPro" id="IPR037165">
    <property type="entry name" value="AldOxase/xan_DH_Mopterin-bd_sf"/>
</dbReference>
<dbReference type="InterPro" id="IPR008274">
    <property type="entry name" value="AldOxase/xan_DH_MoCoBD1"/>
</dbReference>
<dbReference type="InterPro" id="IPR000674">
    <property type="entry name" value="Ald_Oxase/Xan_DH_a/b"/>
</dbReference>
<dbReference type="OrthoDB" id="9763985at2"/>
<evidence type="ECO:0000256" key="2">
    <source>
        <dbReference type="ARBA" id="ARBA00023002"/>
    </source>
</evidence>
<dbReference type="InterPro" id="IPR036856">
    <property type="entry name" value="Ald_Oxase/Xan_DH_a/b_sf"/>
</dbReference>
<dbReference type="PANTHER" id="PTHR11908">
    <property type="entry name" value="XANTHINE DEHYDROGENASE"/>
    <property type="match status" value="1"/>
</dbReference>
<accession>A0A1M7UEW8</accession>
<organism evidence="4 5">
    <name type="scientific">Bradyrhizobium erythrophlei</name>
    <dbReference type="NCBI Taxonomy" id="1437360"/>
    <lineage>
        <taxon>Bacteria</taxon>
        <taxon>Pseudomonadati</taxon>
        <taxon>Pseudomonadota</taxon>
        <taxon>Alphaproteobacteria</taxon>
        <taxon>Hyphomicrobiales</taxon>
        <taxon>Nitrobacteraceae</taxon>
        <taxon>Bradyrhizobium</taxon>
    </lineage>
</organism>
<evidence type="ECO:0000256" key="1">
    <source>
        <dbReference type="ARBA" id="ARBA00022505"/>
    </source>
</evidence>
<dbReference type="InterPro" id="IPR016208">
    <property type="entry name" value="Ald_Oxase/xanthine_DH-like"/>
</dbReference>
<keyword evidence="2" id="KW-0560">Oxidoreductase</keyword>
<dbReference type="Gene3D" id="3.30.365.10">
    <property type="entry name" value="Aldehyde oxidase/xanthine dehydrogenase, molybdopterin binding domain"/>
    <property type="match status" value="4"/>
</dbReference>
<dbReference type="SMART" id="SM01008">
    <property type="entry name" value="Ald_Xan_dh_C"/>
    <property type="match status" value="1"/>
</dbReference>
<dbReference type="InterPro" id="IPR046867">
    <property type="entry name" value="AldOxase/xan_DH_MoCoBD2"/>
</dbReference>